<protein>
    <recommendedName>
        <fullName evidence="8">IclR family transcriptional regulator</fullName>
    </recommendedName>
</protein>
<evidence type="ECO:0008006" key="8">
    <source>
        <dbReference type="Google" id="ProtNLM"/>
    </source>
</evidence>
<dbReference type="Gene3D" id="1.10.10.10">
    <property type="entry name" value="Winged helix-like DNA-binding domain superfamily/Winged helix DNA-binding domain"/>
    <property type="match status" value="1"/>
</dbReference>
<dbReference type="SUPFAM" id="SSF55781">
    <property type="entry name" value="GAF domain-like"/>
    <property type="match status" value="1"/>
</dbReference>
<dbReference type="PROSITE" id="PS51078">
    <property type="entry name" value="ICLR_ED"/>
    <property type="match status" value="1"/>
</dbReference>
<dbReference type="AlphaFoldDB" id="A0A1B7M0V8"/>
<dbReference type="PROSITE" id="PS51077">
    <property type="entry name" value="HTH_ICLR"/>
    <property type="match status" value="1"/>
</dbReference>
<dbReference type="InterPro" id="IPR029016">
    <property type="entry name" value="GAF-like_dom_sf"/>
</dbReference>
<comment type="caution">
    <text evidence="6">The sequence shown here is derived from an EMBL/GenBank/DDBJ whole genome shotgun (WGS) entry which is preliminary data.</text>
</comment>
<dbReference type="InterPro" id="IPR050707">
    <property type="entry name" value="HTH_MetabolicPath_Reg"/>
</dbReference>
<dbReference type="GO" id="GO:0003700">
    <property type="term" value="F:DNA-binding transcription factor activity"/>
    <property type="evidence" value="ECO:0007669"/>
    <property type="project" value="TreeGrafter"/>
</dbReference>
<sequence>MSSGSSTLLKGLDVLRLMGRYPSGAPAAVIAKDSELPFSTAYRLLNSLVASGFAEFDADTKQYRPGLAIFELSSKVASARGYDGTVLPVLQQLSDATNESCLFAVRDGLDTVTVHTVDGPEFRQTTDPGDRLPLHVSSMGKAILAGLPEDEADELIEQLTFEPRTERTVSSAAALRNQIAQGRKVGYVYQSEEVDLGMNAIGAPVIDPNGNVLGAVAIAAPLFRATKTDLIQHREALDTAAYRLAIALTTIQPRG</sequence>
<proteinExistence type="predicted"/>
<dbReference type="SUPFAM" id="SSF46785">
    <property type="entry name" value="Winged helix' DNA-binding domain"/>
    <property type="match status" value="1"/>
</dbReference>
<gene>
    <name evidence="6" type="ORF">A6F49_08300</name>
</gene>
<evidence type="ECO:0000256" key="1">
    <source>
        <dbReference type="ARBA" id="ARBA00023015"/>
    </source>
</evidence>
<keyword evidence="1" id="KW-0805">Transcription regulation</keyword>
<organism evidence="6 7">
    <name type="scientific">Enteractinococcus helveticum</name>
    <dbReference type="NCBI Taxonomy" id="1837282"/>
    <lineage>
        <taxon>Bacteria</taxon>
        <taxon>Bacillati</taxon>
        <taxon>Actinomycetota</taxon>
        <taxon>Actinomycetes</taxon>
        <taxon>Micrococcales</taxon>
        <taxon>Micrococcaceae</taxon>
    </lineage>
</organism>
<evidence type="ECO:0000313" key="6">
    <source>
        <dbReference type="EMBL" id="OAV61872.1"/>
    </source>
</evidence>
<reference evidence="6 7" key="1">
    <citation type="submission" date="2016-04" db="EMBL/GenBank/DDBJ databases">
        <title>First whole genome shotgun sequence of the bacterium Enteractinococcus sp. strain UASWS1574.</title>
        <authorList>
            <person name="Crovadore J."/>
            <person name="Chablais R."/>
            <person name="Lefort F."/>
        </authorList>
    </citation>
    <scope>NUCLEOTIDE SEQUENCE [LARGE SCALE GENOMIC DNA]</scope>
    <source>
        <strain evidence="6 7">UASWS1574</strain>
    </source>
</reference>
<accession>A0A1B7M0V8</accession>
<dbReference type="InterPro" id="IPR014757">
    <property type="entry name" value="Tscrpt_reg_IclR_C"/>
</dbReference>
<evidence type="ECO:0000259" key="4">
    <source>
        <dbReference type="PROSITE" id="PS51077"/>
    </source>
</evidence>
<dbReference type="Gene3D" id="3.30.450.40">
    <property type="match status" value="1"/>
</dbReference>
<dbReference type="GO" id="GO:0045892">
    <property type="term" value="P:negative regulation of DNA-templated transcription"/>
    <property type="evidence" value="ECO:0007669"/>
    <property type="project" value="TreeGrafter"/>
</dbReference>
<evidence type="ECO:0000313" key="7">
    <source>
        <dbReference type="Proteomes" id="UP000078292"/>
    </source>
</evidence>
<dbReference type="InterPro" id="IPR005471">
    <property type="entry name" value="Tscrpt_reg_IclR_N"/>
</dbReference>
<dbReference type="OrthoDB" id="4068713at2"/>
<feature type="domain" description="IclR-ED" evidence="5">
    <location>
        <begin position="68"/>
        <end position="250"/>
    </location>
</feature>
<dbReference type="SMART" id="SM00346">
    <property type="entry name" value="HTH_ICLR"/>
    <property type="match status" value="1"/>
</dbReference>
<dbReference type="Pfam" id="PF01614">
    <property type="entry name" value="IclR_C"/>
    <property type="match status" value="1"/>
</dbReference>
<keyword evidence="2" id="KW-0238">DNA-binding</keyword>
<dbReference type="InterPro" id="IPR036388">
    <property type="entry name" value="WH-like_DNA-bd_sf"/>
</dbReference>
<feature type="domain" description="HTH iclR-type" evidence="4">
    <location>
        <begin position="5"/>
        <end position="67"/>
    </location>
</feature>
<dbReference type="InterPro" id="IPR036390">
    <property type="entry name" value="WH_DNA-bd_sf"/>
</dbReference>
<name>A0A1B7M0V8_9MICC</name>
<dbReference type="Proteomes" id="UP000078292">
    <property type="component" value="Unassembled WGS sequence"/>
</dbReference>
<evidence type="ECO:0000256" key="3">
    <source>
        <dbReference type="ARBA" id="ARBA00023163"/>
    </source>
</evidence>
<dbReference type="EMBL" id="LXEY01000015">
    <property type="protein sequence ID" value="OAV61872.1"/>
    <property type="molecule type" value="Genomic_DNA"/>
</dbReference>
<dbReference type="Pfam" id="PF09339">
    <property type="entry name" value="HTH_IclR"/>
    <property type="match status" value="1"/>
</dbReference>
<evidence type="ECO:0000259" key="5">
    <source>
        <dbReference type="PROSITE" id="PS51078"/>
    </source>
</evidence>
<evidence type="ECO:0000256" key="2">
    <source>
        <dbReference type="ARBA" id="ARBA00023125"/>
    </source>
</evidence>
<dbReference type="PANTHER" id="PTHR30136:SF35">
    <property type="entry name" value="HTH-TYPE TRANSCRIPTIONAL REGULATOR RV1719"/>
    <property type="match status" value="1"/>
</dbReference>
<dbReference type="GO" id="GO:0003677">
    <property type="term" value="F:DNA binding"/>
    <property type="evidence" value="ECO:0007669"/>
    <property type="project" value="UniProtKB-KW"/>
</dbReference>
<keyword evidence="7" id="KW-1185">Reference proteome</keyword>
<keyword evidence="3" id="KW-0804">Transcription</keyword>
<dbReference type="PANTHER" id="PTHR30136">
    <property type="entry name" value="HELIX-TURN-HELIX TRANSCRIPTIONAL REGULATOR, ICLR FAMILY"/>
    <property type="match status" value="1"/>
</dbReference>
<dbReference type="STRING" id="1837282.A6F49_08300"/>
<dbReference type="RefSeq" id="WP_043057305.1">
    <property type="nucleotide sequence ID" value="NZ_LXEY01000015.1"/>
</dbReference>